<feature type="chain" id="PRO_5046765410" evidence="1">
    <location>
        <begin position="29"/>
        <end position="103"/>
    </location>
</feature>
<gene>
    <name evidence="3" type="primary">lysM</name>
    <name evidence="3" type="ORF">HMPREF9248_0159</name>
</gene>
<proteinExistence type="predicted"/>
<sequence length="103" mass="11364">MRAANVMVCVAAALLFVCATLVFHYAQAAEHNATAAFISSASKIAYEVKPTDSLYSIVQAHCKPTATPQRIRTEEVAQWIQQYNKLKRCTLTPGQILIIPTQQ</sequence>
<dbReference type="CDD" id="cd00118">
    <property type="entry name" value="LysM"/>
    <property type="match status" value="1"/>
</dbReference>
<evidence type="ECO:0000259" key="2">
    <source>
        <dbReference type="Pfam" id="PF01476"/>
    </source>
</evidence>
<dbReference type="Pfam" id="PF01476">
    <property type="entry name" value="LysM"/>
    <property type="match status" value="1"/>
</dbReference>
<name>A0ABN0AZ21_9ACTN</name>
<dbReference type="InterPro" id="IPR036779">
    <property type="entry name" value="LysM_dom_sf"/>
</dbReference>
<comment type="caution">
    <text evidence="3">The sequence shown here is derived from an EMBL/GenBank/DDBJ whole genome shotgun (WGS) entry which is preliminary data.</text>
</comment>
<dbReference type="EMBL" id="AEDQ01000030">
    <property type="protein sequence ID" value="EFL43721.1"/>
    <property type="molecule type" value="Genomic_DNA"/>
</dbReference>
<organism evidence="3 4">
    <name type="scientific">Fannyhessea vaginae PB189-T1-4</name>
    <dbReference type="NCBI Taxonomy" id="866774"/>
    <lineage>
        <taxon>Bacteria</taxon>
        <taxon>Bacillati</taxon>
        <taxon>Actinomycetota</taxon>
        <taxon>Coriobacteriia</taxon>
        <taxon>Coriobacteriales</taxon>
        <taxon>Atopobiaceae</taxon>
        <taxon>Fannyhessea</taxon>
    </lineage>
</organism>
<keyword evidence="4" id="KW-1185">Reference proteome</keyword>
<feature type="domain" description="LysM" evidence="2">
    <location>
        <begin position="46"/>
        <end position="100"/>
    </location>
</feature>
<dbReference type="InterPro" id="IPR018392">
    <property type="entry name" value="LysM"/>
</dbReference>
<protein>
    <submittedName>
        <fullName evidence="3">LysM domain protein</fullName>
    </submittedName>
</protein>
<feature type="signal peptide" evidence="1">
    <location>
        <begin position="1"/>
        <end position="28"/>
    </location>
</feature>
<keyword evidence="1" id="KW-0732">Signal</keyword>
<dbReference type="Gene3D" id="3.10.350.10">
    <property type="entry name" value="LysM domain"/>
    <property type="match status" value="1"/>
</dbReference>
<dbReference type="Proteomes" id="UP000004431">
    <property type="component" value="Unassembled WGS sequence"/>
</dbReference>
<evidence type="ECO:0000313" key="3">
    <source>
        <dbReference type="EMBL" id="EFL43721.1"/>
    </source>
</evidence>
<reference evidence="3 4" key="1">
    <citation type="submission" date="2010-08" db="EMBL/GenBank/DDBJ databases">
        <authorList>
            <person name="Durkin A.S."/>
            <person name="Madupu R."/>
            <person name="Torralba M."/>
            <person name="Gillis M."/>
            <person name="Methe B."/>
            <person name="Sutton G."/>
            <person name="Nelson K.E."/>
        </authorList>
    </citation>
    <scope>NUCLEOTIDE SEQUENCE [LARGE SCALE GENOMIC DNA]</scope>
    <source>
        <strain evidence="3 4">PB189-T1-4</strain>
    </source>
</reference>
<evidence type="ECO:0000313" key="4">
    <source>
        <dbReference type="Proteomes" id="UP000004431"/>
    </source>
</evidence>
<evidence type="ECO:0000256" key="1">
    <source>
        <dbReference type="SAM" id="SignalP"/>
    </source>
</evidence>
<accession>A0ABN0AZ21</accession>